<keyword evidence="1" id="KW-1133">Transmembrane helix</keyword>
<feature type="transmembrane region" description="Helical" evidence="1">
    <location>
        <begin position="55"/>
        <end position="75"/>
    </location>
</feature>
<dbReference type="RefSeq" id="WP_148622119.1">
    <property type="nucleotide sequence ID" value="NZ_SDGZ01000010.1"/>
</dbReference>
<evidence type="ECO:0000313" key="2">
    <source>
        <dbReference type="EMBL" id="TYC50038.1"/>
    </source>
</evidence>
<dbReference type="EMBL" id="SDGZ01000010">
    <property type="protein sequence ID" value="TYC50038.1"/>
    <property type="molecule type" value="Genomic_DNA"/>
</dbReference>
<evidence type="ECO:0000313" key="3">
    <source>
        <dbReference type="Proteomes" id="UP000371977"/>
    </source>
</evidence>
<keyword evidence="1" id="KW-0472">Membrane</keyword>
<protein>
    <recommendedName>
        <fullName evidence="4">DUF998 domain-containing protein</fullName>
    </recommendedName>
</protein>
<feature type="transmembrane region" description="Helical" evidence="1">
    <location>
        <begin position="12"/>
        <end position="35"/>
    </location>
</feature>
<dbReference type="AlphaFoldDB" id="A0A6C2C7S8"/>
<keyword evidence="1" id="KW-0812">Transmembrane</keyword>
<comment type="caution">
    <text evidence="2">The sequence shown here is derived from an EMBL/GenBank/DDBJ whole genome shotgun (WGS) entry which is preliminary data.</text>
</comment>
<accession>A0A6C2C7S8</accession>
<feature type="transmembrane region" description="Helical" evidence="1">
    <location>
        <begin position="87"/>
        <end position="108"/>
    </location>
</feature>
<feature type="transmembrane region" description="Helical" evidence="1">
    <location>
        <begin position="190"/>
        <end position="208"/>
    </location>
</feature>
<dbReference type="OrthoDB" id="2149194at2"/>
<proteinExistence type="predicted"/>
<keyword evidence="3" id="KW-1185">Reference proteome</keyword>
<feature type="transmembrane region" description="Helical" evidence="1">
    <location>
        <begin position="165"/>
        <end position="184"/>
    </location>
</feature>
<sequence length="212" mass="23950">MQNEWWQRRWILGLGVLGSLLIIILPLVGGIIWPLYKPATAPIAILMAQDADFNIGFKTVQLIGMVLILMMLLALRQLYKHEASLKLQRATMWLFVGVLLLAGLNYLLPLQTVVEGAVFNVTWSVRDIVALMVNLFLAVALWRYSNAVANHGATSLANVMKLMAILFLLFNALEYGVILLNWPLVGLMDLLSYDSLMLGFMYLSWYYMRQAA</sequence>
<reference evidence="2 3" key="1">
    <citation type="submission" date="2019-01" db="EMBL/GenBank/DDBJ databases">
        <title>Weissella sp. nov., a novel lactic acid bacterium isolated from animal feces.</title>
        <authorList>
            <person name="Wang L.-T."/>
        </authorList>
    </citation>
    <scope>NUCLEOTIDE SEQUENCE [LARGE SCALE GENOMIC DNA]</scope>
    <source>
        <strain evidence="2 3">8H-2</strain>
    </source>
</reference>
<dbReference type="Proteomes" id="UP000371977">
    <property type="component" value="Unassembled WGS sequence"/>
</dbReference>
<name>A0A6C2C7S8_9LACO</name>
<organism evidence="2 3">
    <name type="scientific">Weissella muntiaci</name>
    <dbReference type="NCBI Taxonomy" id="2508881"/>
    <lineage>
        <taxon>Bacteria</taxon>
        <taxon>Bacillati</taxon>
        <taxon>Bacillota</taxon>
        <taxon>Bacilli</taxon>
        <taxon>Lactobacillales</taxon>
        <taxon>Lactobacillaceae</taxon>
        <taxon>Weissella</taxon>
    </lineage>
</organism>
<evidence type="ECO:0008006" key="4">
    <source>
        <dbReference type="Google" id="ProtNLM"/>
    </source>
</evidence>
<feature type="transmembrane region" description="Helical" evidence="1">
    <location>
        <begin position="128"/>
        <end position="144"/>
    </location>
</feature>
<gene>
    <name evidence="2" type="ORF">ESZ50_02980</name>
</gene>
<evidence type="ECO:0000256" key="1">
    <source>
        <dbReference type="SAM" id="Phobius"/>
    </source>
</evidence>